<dbReference type="PROSITE" id="PS50928">
    <property type="entry name" value="ABC_TM1"/>
    <property type="match status" value="1"/>
</dbReference>
<evidence type="ECO:0000256" key="7">
    <source>
        <dbReference type="RuleBase" id="RU363032"/>
    </source>
</evidence>
<protein>
    <submittedName>
        <fullName evidence="9">Phosphonate ABC transporter, permease protein PhnE</fullName>
    </submittedName>
</protein>
<dbReference type="Proteomes" id="UP000553776">
    <property type="component" value="Unassembled WGS sequence"/>
</dbReference>
<sequence>MKRADTIARQKKAKRLLSLLLFVAATIFSIWFIEFDIAEFMGGIPLFLNFLFVDFMPPNVNDLAKYVRPVLDTLAFGVVATVISSVIALVIAFLMAHNTAPHPAVRVALRSVVSLVRNVPFLVWASILVVLFGVGTMPGIFALILLGIGFLARLYAESIEEIDKHAVEAVEATGATYLQKLKQAIIPQFMPGYISWTLFMFEITIRASAILGLVGAGGIGSQIKLTMDLFQYGKTATVVTIMILMILGVEYVTQRIRERLL</sequence>
<proteinExistence type="inferred from homology"/>
<comment type="similarity">
    <text evidence="7">Belongs to the binding-protein-dependent transport system permease family.</text>
</comment>
<feature type="transmembrane region" description="Helical" evidence="7">
    <location>
        <begin position="232"/>
        <end position="252"/>
    </location>
</feature>
<dbReference type="InterPro" id="IPR005769">
    <property type="entry name" value="PhnE/PtxC"/>
</dbReference>
<dbReference type="RefSeq" id="WP_185138010.1">
    <property type="nucleotide sequence ID" value="NZ_JACJVR010000084.1"/>
</dbReference>
<dbReference type="PANTHER" id="PTHR30043:SF1">
    <property type="entry name" value="ABC TRANSPORT SYSTEM PERMEASE PROTEIN P69"/>
    <property type="match status" value="1"/>
</dbReference>
<evidence type="ECO:0000313" key="10">
    <source>
        <dbReference type="Proteomes" id="UP000553776"/>
    </source>
</evidence>
<dbReference type="PANTHER" id="PTHR30043">
    <property type="entry name" value="PHOSPHONATES TRANSPORT SYSTEM PERMEASE PROTEIN"/>
    <property type="match status" value="1"/>
</dbReference>
<evidence type="ECO:0000259" key="8">
    <source>
        <dbReference type="PROSITE" id="PS50928"/>
    </source>
</evidence>
<gene>
    <name evidence="9" type="primary">phnE</name>
    <name evidence="9" type="ORF">H7B90_21780</name>
</gene>
<feature type="transmembrane region" description="Helical" evidence="7">
    <location>
        <begin position="20"/>
        <end position="53"/>
    </location>
</feature>
<evidence type="ECO:0000256" key="5">
    <source>
        <dbReference type="ARBA" id="ARBA00022989"/>
    </source>
</evidence>
<comment type="subcellular location">
    <subcellularLocation>
        <location evidence="1 7">Cell membrane</location>
        <topology evidence="1 7">Multi-pass membrane protein</topology>
    </subcellularLocation>
</comment>
<feature type="transmembrane region" description="Helical" evidence="7">
    <location>
        <begin position="198"/>
        <end position="220"/>
    </location>
</feature>
<keyword evidence="2 7" id="KW-0813">Transport</keyword>
<dbReference type="EMBL" id="JACJVR010000084">
    <property type="protein sequence ID" value="MBB6694035.1"/>
    <property type="molecule type" value="Genomic_DNA"/>
</dbReference>
<dbReference type="InterPro" id="IPR035906">
    <property type="entry name" value="MetI-like_sf"/>
</dbReference>
<dbReference type="InterPro" id="IPR000515">
    <property type="entry name" value="MetI-like"/>
</dbReference>
<evidence type="ECO:0000256" key="2">
    <source>
        <dbReference type="ARBA" id="ARBA00022448"/>
    </source>
</evidence>
<keyword evidence="5 7" id="KW-1133">Transmembrane helix</keyword>
<dbReference type="SUPFAM" id="SSF161098">
    <property type="entry name" value="MetI-like"/>
    <property type="match status" value="1"/>
</dbReference>
<dbReference type="CDD" id="cd06261">
    <property type="entry name" value="TM_PBP2"/>
    <property type="match status" value="1"/>
</dbReference>
<dbReference type="GO" id="GO:0015416">
    <property type="term" value="F:ABC-type phosphonate transporter activity"/>
    <property type="evidence" value="ECO:0007669"/>
    <property type="project" value="InterPro"/>
</dbReference>
<name>A0A841U0K2_9BACL</name>
<dbReference type="GO" id="GO:0005886">
    <property type="term" value="C:plasma membrane"/>
    <property type="evidence" value="ECO:0007669"/>
    <property type="project" value="UniProtKB-SubCell"/>
</dbReference>
<organism evidence="9 10">
    <name type="scientific">Cohnella xylanilytica</name>
    <dbReference type="NCBI Taxonomy" id="557555"/>
    <lineage>
        <taxon>Bacteria</taxon>
        <taxon>Bacillati</taxon>
        <taxon>Bacillota</taxon>
        <taxon>Bacilli</taxon>
        <taxon>Bacillales</taxon>
        <taxon>Paenibacillaceae</taxon>
        <taxon>Cohnella</taxon>
    </lineage>
</organism>
<evidence type="ECO:0000256" key="1">
    <source>
        <dbReference type="ARBA" id="ARBA00004651"/>
    </source>
</evidence>
<feature type="domain" description="ABC transmembrane type-1" evidence="8">
    <location>
        <begin position="70"/>
        <end position="253"/>
    </location>
</feature>
<keyword evidence="10" id="KW-1185">Reference proteome</keyword>
<evidence type="ECO:0000256" key="3">
    <source>
        <dbReference type="ARBA" id="ARBA00022475"/>
    </source>
</evidence>
<keyword evidence="4 7" id="KW-0812">Transmembrane</keyword>
<keyword evidence="3" id="KW-1003">Cell membrane</keyword>
<dbReference type="NCBIfam" id="TIGR01097">
    <property type="entry name" value="PhnE"/>
    <property type="match status" value="1"/>
</dbReference>
<dbReference type="Gene3D" id="1.10.3720.10">
    <property type="entry name" value="MetI-like"/>
    <property type="match status" value="1"/>
</dbReference>
<dbReference type="Pfam" id="PF00528">
    <property type="entry name" value="BPD_transp_1"/>
    <property type="match status" value="1"/>
</dbReference>
<comment type="caution">
    <text evidence="9">The sequence shown here is derived from an EMBL/GenBank/DDBJ whole genome shotgun (WGS) entry which is preliminary data.</text>
</comment>
<keyword evidence="6 7" id="KW-0472">Membrane</keyword>
<reference evidence="9 10" key="1">
    <citation type="submission" date="2020-08" db="EMBL/GenBank/DDBJ databases">
        <title>Cohnella phylogeny.</title>
        <authorList>
            <person name="Dunlap C."/>
        </authorList>
    </citation>
    <scope>NUCLEOTIDE SEQUENCE [LARGE SCALE GENOMIC DNA]</scope>
    <source>
        <strain evidence="9 10">DSM 25239</strain>
    </source>
</reference>
<dbReference type="AlphaFoldDB" id="A0A841U0K2"/>
<evidence type="ECO:0000313" key="9">
    <source>
        <dbReference type="EMBL" id="MBB6694035.1"/>
    </source>
</evidence>
<evidence type="ECO:0000256" key="6">
    <source>
        <dbReference type="ARBA" id="ARBA00023136"/>
    </source>
</evidence>
<feature type="transmembrane region" description="Helical" evidence="7">
    <location>
        <begin position="73"/>
        <end position="94"/>
    </location>
</feature>
<accession>A0A841U0K2</accession>
<evidence type="ECO:0000256" key="4">
    <source>
        <dbReference type="ARBA" id="ARBA00022692"/>
    </source>
</evidence>